<reference evidence="2 3" key="1">
    <citation type="submission" date="2016-10" db="EMBL/GenBank/DDBJ databases">
        <authorList>
            <person name="de Groot N.N."/>
        </authorList>
    </citation>
    <scope>NUCLEOTIDE SEQUENCE [LARGE SCALE GENOMIC DNA]</scope>
    <source>
        <strain evidence="2 3">S137</strain>
    </source>
</reference>
<accession>A0A1H0MW29</accession>
<protein>
    <submittedName>
        <fullName evidence="2">Uncharacterized protein</fullName>
    </submittedName>
</protein>
<evidence type="ECO:0000256" key="1">
    <source>
        <dbReference type="SAM" id="Phobius"/>
    </source>
</evidence>
<evidence type="ECO:0000313" key="2">
    <source>
        <dbReference type="EMBL" id="SDO84582.1"/>
    </source>
</evidence>
<name>A0A1H0MW29_SELRU</name>
<gene>
    <name evidence="2" type="ORF">SAMN05216366_10268</name>
</gene>
<dbReference type="AlphaFoldDB" id="A0A1H0MW29"/>
<keyword evidence="1" id="KW-1133">Transmembrane helix</keyword>
<keyword evidence="1" id="KW-0472">Membrane</keyword>
<sequence>MEALYAALFLLPLIVDICIGYDSYMCSHSISKAMAWFFAGLGAQILVGVSIL</sequence>
<evidence type="ECO:0000313" key="3">
    <source>
        <dbReference type="Proteomes" id="UP000182412"/>
    </source>
</evidence>
<feature type="transmembrane region" description="Helical" evidence="1">
    <location>
        <begin position="30"/>
        <end position="51"/>
    </location>
</feature>
<dbReference type="Proteomes" id="UP000182412">
    <property type="component" value="Unassembled WGS sequence"/>
</dbReference>
<keyword evidence="1" id="KW-0812">Transmembrane</keyword>
<dbReference type="EMBL" id="FNJQ01000002">
    <property type="protein sequence ID" value="SDO84582.1"/>
    <property type="molecule type" value="Genomic_DNA"/>
</dbReference>
<organism evidence="2 3">
    <name type="scientific">Selenomonas ruminantium</name>
    <dbReference type="NCBI Taxonomy" id="971"/>
    <lineage>
        <taxon>Bacteria</taxon>
        <taxon>Bacillati</taxon>
        <taxon>Bacillota</taxon>
        <taxon>Negativicutes</taxon>
        <taxon>Selenomonadales</taxon>
        <taxon>Selenomonadaceae</taxon>
        <taxon>Selenomonas</taxon>
    </lineage>
</organism>
<proteinExistence type="predicted"/>